<sequence length="355" mass="40291">KRSQSQTIAVTPRPYNQKVDPLGRIVANTSNEIDDDCGREEYCEKMVECCVKACGTRDQLMNASFFIVATNVMCRTDKMEFPPLEIGICQYSIASGIKFSYHEFIDAGKVPLGYMHSAKDWAETSHKIPLSDFYPATNNYEKLVEDMKQILEESRFTNQMTGKPTPMLVFCREDAIEQNRGVFQWLQHKYNEINKTSFEWDLEVLDLVLLLYYISKSGGHTISMAAGEDVLSSSAYDYSKNTLCDYHEEIDNRHCAQGLARRLCYMLTDGLCPMFGITPTDKHLPSKRDVIAETYKAQLLEVKPLPAYRYHQNVATDDSQWDPNQVEKEIDEEGAAGGARPKTGIGRGRAHAFKP</sequence>
<dbReference type="GO" id="GO:0030154">
    <property type="term" value="P:cell differentiation"/>
    <property type="evidence" value="ECO:0007669"/>
    <property type="project" value="UniProtKB-KW"/>
</dbReference>
<keyword evidence="4" id="KW-0963">Cytoplasm</keyword>
<dbReference type="Proteomes" id="UP000728032">
    <property type="component" value="Unassembled WGS sequence"/>
</dbReference>
<evidence type="ECO:0000256" key="9">
    <source>
        <dbReference type="SAM" id="MobiDB-lite"/>
    </source>
</evidence>
<evidence type="ECO:0000256" key="1">
    <source>
        <dbReference type="ARBA" id="ARBA00004123"/>
    </source>
</evidence>
<accession>A0A7R9MNI8</accession>
<evidence type="ECO:0000256" key="3">
    <source>
        <dbReference type="ARBA" id="ARBA00007057"/>
    </source>
</evidence>
<dbReference type="GO" id="GO:0043565">
    <property type="term" value="F:sequence-specific DNA binding"/>
    <property type="evidence" value="ECO:0007669"/>
    <property type="project" value="TreeGrafter"/>
</dbReference>
<evidence type="ECO:0000313" key="12">
    <source>
        <dbReference type="Proteomes" id="UP000728032"/>
    </source>
</evidence>
<evidence type="ECO:0000259" key="10">
    <source>
        <dbReference type="Pfam" id="PF13017"/>
    </source>
</evidence>
<evidence type="ECO:0000256" key="7">
    <source>
        <dbReference type="ARBA" id="ARBA00023158"/>
    </source>
</evidence>
<feature type="region of interest" description="Disordered" evidence="9">
    <location>
        <begin position="329"/>
        <end position="355"/>
    </location>
</feature>
<dbReference type="GO" id="GO:0034587">
    <property type="term" value="P:piRNA processing"/>
    <property type="evidence" value="ECO:0007669"/>
    <property type="project" value="TreeGrafter"/>
</dbReference>
<dbReference type="GO" id="GO:0007283">
    <property type="term" value="P:spermatogenesis"/>
    <property type="evidence" value="ECO:0007669"/>
    <property type="project" value="TreeGrafter"/>
</dbReference>
<name>A0A7R9MNI8_9ACAR</name>
<dbReference type="GO" id="GO:0045892">
    <property type="term" value="P:negative regulation of DNA-templated transcription"/>
    <property type="evidence" value="ECO:0007669"/>
    <property type="project" value="TreeGrafter"/>
</dbReference>
<dbReference type="GO" id="GO:0005634">
    <property type="term" value="C:nucleus"/>
    <property type="evidence" value="ECO:0007669"/>
    <property type="project" value="UniProtKB-SubCell"/>
</dbReference>
<gene>
    <name evidence="11" type="ORF">ONB1V03_LOCUS20133</name>
</gene>
<comment type="subcellular location">
    <subcellularLocation>
        <location evidence="2">Cytoplasm</location>
    </subcellularLocation>
    <subcellularLocation>
        <location evidence="1">Nucleus</location>
    </subcellularLocation>
</comment>
<dbReference type="AlphaFoldDB" id="A0A7R9MNI8"/>
<feature type="non-terminal residue" evidence="11">
    <location>
        <position position="355"/>
    </location>
</feature>
<feature type="non-terminal residue" evidence="11">
    <location>
        <position position="1"/>
    </location>
</feature>
<evidence type="ECO:0000313" key="11">
    <source>
        <dbReference type="EMBL" id="CAD7663575.1"/>
    </source>
</evidence>
<dbReference type="Pfam" id="PF13017">
    <property type="entry name" value="Maelstrom"/>
    <property type="match status" value="1"/>
</dbReference>
<evidence type="ECO:0000256" key="2">
    <source>
        <dbReference type="ARBA" id="ARBA00004496"/>
    </source>
</evidence>
<reference evidence="11" key="1">
    <citation type="submission" date="2020-11" db="EMBL/GenBank/DDBJ databases">
        <authorList>
            <person name="Tran Van P."/>
        </authorList>
    </citation>
    <scope>NUCLEOTIDE SEQUENCE</scope>
</reference>
<keyword evidence="7" id="KW-0943">RNA-mediated gene silencing</keyword>
<keyword evidence="12" id="KW-1185">Reference proteome</keyword>
<dbReference type="PANTHER" id="PTHR21358:SF4">
    <property type="entry name" value="PROTEIN MAELSTROM HOMOLOG"/>
    <property type="match status" value="1"/>
</dbReference>
<keyword evidence="6" id="KW-0238">DNA-binding</keyword>
<dbReference type="EMBL" id="CAJPVJ010033273">
    <property type="protein sequence ID" value="CAG2180712.1"/>
    <property type="molecule type" value="Genomic_DNA"/>
</dbReference>
<evidence type="ECO:0000256" key="8">
    <source>
        <dbReference type="ARBA" id="ARBA00023242"/>
    </source>
</evidence>
<dbReference type="GO" id="GO:0043186">
    <property type="term" value="C:P granule"/>
    <property type="evidence" value="ECO:0007669"/>
    <property type="project" value="TreeGrafter"/>
</dbReference>
<feature type="domain" description="Maelstrom" evidence="10">
    <location>
        <begin position="81"/>
        <end position="289"/>
    </location>
</feature>
<organism evidence="11">
    <name type="scientific">Oppiella nova</name>
    <dbReference type="NCBI Taxonomy" id="334625"/>
    <lineage>
        <taxon>Eukaryota</taxon>
        <taxon>Metazoa</taxon>
        <taxon>Ecdysozoa</taxon>
        <taxon>Arthropoda</taxon>
        <taxon>Chelicerata</taxon>
        <taxon>Arachnida</taxon>
        <taxon>Acari</taxon>
        <taxon>Acariformes</taxon>
        <taxon>Sarcoptiformes</taxon>
        <taxon>Oribatida</taxon>
        <taxon>Brachypylina</taxon>
        <taxon>Oppioidea</taxon>
        <taxon>Oppiidae</taxon>
        <taxon>Oppiella</taxon>
    </lineage>
</organism>
<keyword evidence="5" id="KW-0221">Differentiation</keyword>
<keyword evidence="8" id="KW-0539">Nucleus</keyword>
<evidence type="ECO:0000256" key="5">
    <source>
        <dbReference type="ARBA" id="ARBA00022782"/>
    </source>
</evidence>
<dbReference type="InterPro" id="IPR024970">
    <property type="entry name" value="Maelstrom"/>
</dbReference>
<evidence type="ECO:0000256" key="6">
    <source>
        <dbReference type="ARBA" id="ARBA00023125"/>
    </source>
</evidence>
<dbReference type="EMBL" id="OC948098">
    <property type="protein sequence ID" value="CAD7663575.1"/>
    <property type="molecule type" value="Genomic_DNA"/>
</dbReference>
<dbReference type="OrthoDB" id="24555at2759"/>
<protein>
    <recommendedName>
        <fullName evidence="10">Maelstrom domain-containing protein</fullName>
    </recommendedName>
</protein>
<dbReference type="InterPro" id="IPR039259">
    <property type="entry name" value="Protein_maelstrom"/>
</dbReference>
<proteinExistence type="inferred from homology"/>
<evidence type="ECO:0000256" key="4">
    <source>
        <dbReference type="ARBA" id="ARBA00022490"/>
    </source>
</evidence>
<comment type="similarity">
    <text evidence="3">Belongs to the maelstrom family.</text>
</comment>
<dbReference type="GO" id="GO:0007140">
    <property type="term" value="P:male meiotic nuclear division"/>
    <property type="evidence" value="ECO:0007669"/>
    <property type="project" value="TreeGrafter"/>
</dbReference>
<dbReference type="GO" id="GO:0060964">
    <property type="term" value="P:regulation of miRNA-mediated gene silencing"/>
    <property type="evidence" value="ECO:0007669"/>
    <property type="project" value="InterPro"/>
</dbReference>
<dbReference type="PANTHER" id="PTHR21358">
    <property type="entry name" value="PROTEIN MAELSTROM HOMOLOG"/>
    <property type="match status" value="1"/>
</dbReference>